<keyword evidence="1" id="KW-0723">Serine/threonine-protein kinase</keyword>
<dbReference type="PANTHER" id="PTHR27002">
    <property type="entry name" value="RECEPTOR-LIKE SERINE/THREONINE-PROTEIN KINASE SD1-8"/>
    <property type="match status" value="1"/>
</dbReference>
<comment type="caution">
    <text evidence="6">The sequence shown here is derived from an EMBL/GenBank/DDBJ whole genome shotgun (WGS) entry which is preliminary data.</text>
</comment>
<dbReference type="SUPFAM" id="SSF56112">
    <property type="entry name" value="Protein kinase-like (PK-like)"/>
    <property type="match status" value="1"/>
</dbReference>
<dbReference type="Gene3D" id="1.10.510.10">
    <property type="entry name" value="Transferase(Phosphotransferase) domain 1"/>
    <property type="match status" value="1"/>
</dbReference>
<dbReference type="PANTHER" id="PTHR27002:SF181">
    <property type="entry name" value="RECEPTOR-LIKE SERINE_THREONINE-PROTEIN KINASE"/>
    <property type="match status" value="1"/>
</dbReference>
<organism evidence="6 7">
    <name type="scientific">Escallonia herrerae</name>
    <dbReference type="NCBI Taxonomy" id="1293975"/>
    <lineage>
        <taxon>Eukaryota</taxon>
        <taxon>Viridiplantae</taxon>
        <taxon>Streptophyta</taxon>
        <taxon>Embryophyta</taxon>
        <taxon>Tracheophyta</taxon>
        <taxon>Spermatophyta</taxon>
        <taxon>Magnoliopsida</taxon>
        <taxon>eudicotyledons</taxon>
        <taxon>Gunneridae</taxon>
        <taxon>Pentapetalae</taxon>
        <taxon>asterids</taxon>
        <taxon>campanulids</taxon>
        <taxon>Escalloniales</taxon>
        <taxon>Escalloniaceae</taxon>
        <taxon>Escallonia</taxon>
    </lineage>
</organism>
<dbReference type="AlphaFoldDB" id="A0AA89B229"/>
<evidence type="ECO:0000256" key="1">
    <source>
        <dbReference type="ARBA" id="ARBA00022527"/>
    </source>
</evidence>
<evidence type="ECO:0000313" key="6">
    <source>
        <dbReference type="EMBL" id="KAK3019231.1"/>
    </source>
</evidence>
<keyword evidence="4" id="KW-0418">Kinase</keyword>
<keyword evidence="3" id="KW-0547">Nucleotide-binding</keyword>
<evidence type="ECO:0000313" key="7">
    <source>
        <dbReference type="Proteomes" id="UP001188597"/>
    </source>
</evidence>
<proteinExistence type="predicted"/>
<evidence type="ECO:0000256" key="5">
    <source>
        <dbReference type="ARBA" id="ARBA00022840"/>
    </source>
</evidence>
<gene>
    <name evidence="6" type="ORF">RJ639_003814</name>
</gene>
<dbReference type="EMBL" id="JAVXUP010000890">
    <property type="protein sequence ID" value="KAK3019231.1"/>
    <property type="molecule type" value="Genomic_DNA"/>
</dbReference>
<sequence>MNEEINAVEKNDTWELTTLQSVKKPIGVNGFIRRRKIPIARLRDTKQGLSSKEWPRAWNSRIDNILLGWPKRFHIINGIARGLVYLHQDSDSESSIEISNKVLLDSNIDPEISDFNLARSLQKARQEQIQTEWLEHIEF</sequence>
<dbReference type="GO" id="GO:0004674">
    <property type="term" value="F:protein serine/threonine kinase activity"/>
    <property type="evidence" value="ECO:0007669"/>
    <property type="project" value="UniProtKB-KW"/>
</dbReference>
<reference evidence="6" key="1">
    <citation type="submission" date="2022-12" db="EMBL/GenBank/DDBJ databases">
        <title>Draft genome assemblies for two species of Escallonia (Escalloniales).</title>
        <authorList>
            <person name="Chanderbali A."/>
            <person name="Dervinis C."/>
            <person name="Anghel I."/>
            <person name="Soltis D."/>
            <person name="Soltis P."/>
            <person name="Zapata F."/>
        </authorList>
    </citation>
    <scope>NUCLEOTIDE SEQUENCE</scope>
    <source>
        <strain evidence="6">UCBG64.0493</strain>
        <tissue evidence="6">Leaf</tissue>
    </source>
</reference>
<name>A0AA89B229_9ASTE</name>
<accession>A0AA89B229</accession>
<dbReference type="InterPro" id="IPR011009">
    <property type="entry name" value="Kinase-like_dom_sf"/>
</dbReference>
<keyword evidence="5" id="KW-0067">ATP-binding</keyword>
<dbReference type="GO" id="GO:0005886">
    <property type="term" value="C:plasma membrane"/>
    <property type="evidence" value="ECO:0007669"/>
    <property type="project" value="TreeGrafter"/>
</dbReference>
<protein>
    <submittedName>
        <fullName evidence="6">Uncharacterized protein</fullName>
    </submittedName>
</protein>
<keyword evidence="2" id="KW-0808">Transferase</keyword>
<evidence type="ECO:0000256" key="3">
    <source>
        <dbReference type="ARBA" id="ARBA00022741"/>
    </source>
</evidence>
<dbReference type="GO" id="GO:0005524">
    <property type="term" value="F:ATP binding"/>
    <property type="evidence" value="ECO:0007669"/>
    <property type="project" value="UniProtKB-KW"/>
</dbReference>
<dbReference type="Proteomes" id="UP001188597">
    <property type="component" value="Unassembled WGS sequence"/>
</dbReference>
<evidence type="ECO:0000256" key="4">
    <source>
        <dbReference type="ARBA" id="ARBA00022777"/>
    </source>
</evidence>
<evidence type="ECO:0000256" key="2">
    <source>
        <dbReference type="ARBA" id="ARBA00022679"/>
    </source>
</evidence>
<keyword evidence="7" id="KW-1185">Reference proteome</keyword>